<dbReference type="InterPro" id="IPR001633">
    <property type="entry name" value="EAL_dom"/>
</dbReference>
<organism evidence="3 4">
    <name type="scientific">Sphingomonas sabuli</name>
    <dbReference type="NCBI Taxonomy" id="2764186"/>
    <lineage>
        <taxon>Bacteria</taxon>
        <taxon>Pseudomonadati</taxon>
        <taxon>Pseudomonadota</taxon>
        <taxon>Alphaproteobacteria</taxon>
        <taxon>Sphingomonadales</taxon>
        <taxon>Sphingomonadaceae</taxon>
        <taxon>Sphingomonas</taxon>
    </lineage>
</organism>
<dbReference type="EMBL" id="CP060697">
    <property type="protein sequence ID" value="QNM83129.1"/>
    <property type="molecule type" value="Genomic_DNA"/>
</dbReference>
<dbReference type="InterPro" id="IPR007890">
    <property type="entry name" value="CHASE2"/>
</dbReference>
<feature type="transmembrane region" description="Helical" evidence="1">
    <location>
        <begin position="275"/>
        <end position="293"/>
    </location>
</feature>
<dbReference type="Gene3D" id="3.20.20.450">
    <property type="entry name" value="EAL domain"/>
    <property type="match status" value="1"/>
</dbReference>
<sequence>MRTHEKSPSGSRPWRTLLWIAIAGLIFGALGAGEIAEDPLRGTRNRFHMHKASGDIVVVKMDEAANTLVGRIPPWPRSDYARMTDALTKAGAKRILFDVKFYGKTSPAEDRAFADALRRSGRATLAVRGPSRSGREGRDLELPPLPEFAEHAGLGSINWYYNYQNAVWDLPFAAKTAGGVIPSFSAILSGQRGGVGESFPVDYSIDPTSIPTVSAADVLRGDNLAARIAGKDVLIGTTTDSGGDMYFVPGVGQMGGVFIHAVGAETLRAGRPVDAGWVPAFLLALLLSGYALVRARERQQLLLAAAGVALVLLAPVALESRLIFVDMVPALFVMILTSSVLLRWRFNRRGLVDPISGLPNLTALKSYRGRDQALIVARILNYAEVVAALPPNSESSLVDQIVTRLSVGAPERTFFQGDDGIFAWFDEPGKPFGHHLEALHALFRTPVRVNGMSIDLSVSFGVEIGSGRSMANRLGSALLAAEEAAHDGLKWKYHDPDSLQDASWKLSMLSQLDEAVDRGEVWVAFQPKVDLKSRRIIGAEALARWTHPEKGPIAAAEFVAAAEQNDRIGKLTAFVLDRSIGFAAGLTRGGREFDMSVNLSGRLLSDKALVGRIAILLERHGLEARHLTLELTETAAIAGSGNALDMLIQLRELGVNISIDDYGTGLSTLDYLKKVPASEIKIDQSFVRGMVENRSERLMVASTIALAHSLGRQVVAEGVETREALDILAEMECDIVQGYITGRPMSMDSLRRRLSSERSARVA</sequence>
<dbReference type="Pfam" id="PF00563">
    <property type="entry name" value="EAL"/>
    <property type="match status" value="1"/>
</dbReference>
<feature type="transmembrane region" description="Helical" evidence="1">
    <location>
        <begin position="300"/>
        <end position="317"/>
    </location>
</feature>
<name>A0A7G9L3D0_9SPHN</name>
<dbReference type="CDD" id="cd01948">
    <property type="entry name" value="EAL"/>
    <property type="match status" value="1"/>
</dbReference>
<keyword evidence="1" id="KW-0472">Membrane</keyword>
<dbReference type="PANTHER" id="PTHR33121:SF70">
    <property type="entry name" value="SIGNALING PROTEIN YKOW"/>
    <property type="match status" value="1"/>
</dbReference>
<keyword evidence="4" id="KW-1185">Reference proteome</keyword>
<dbReference type="PROSITE" id="PS50883">
    <property type="entry name" value="EAL"/>
    <property type="match status" value="1"/>
</dbReference>
<accession>A0A7G9L3D0</accession>
<dbReference type="InterPro" id="IPR050706">
    <property type="entry name" value="Cyclic-di-GMP_PDE-like"/>
</dbReference>
<dbReference type="SMART" id="SM00052">
    <property type="entry name" value="EAL"/>
    <property type="match status" value="1"/>
</dbReference>
<reference evidence="3 4" key="1">
    <citation type="submission" date="2020-08" db="EMBL/GenBank/DDBJ databases">
        <title>Sphingomonas sp. sand1-3 16S ribosomal RNA gene Genome sequencing and assembly.</title>
        <authorList>
            <person name="Kang M."/>
        </authorList>
    </citation>
    <scope>NUCLEOTIDE SEQUENCE [LARGE SCALE GENOMIC DNA]</scope>
    <source>
        <strain evidence="4">sand1-3</strain>
    </source>
</reference>
<gene>
    <name evidence="3" type="ORF">H8M03_01855</name>
</gene>
<proteinExistence type="predicted"/>
<feature type="transmembrane region" description="Helical" evidence="1">
    <location>
        <begin position="323"/>
        <end position="342"/>
    </location>
</feature>
<dbReference type="GO" id="GO:0071111">
    <property type="term" value="F:cyclic-guanylate-specific phosphodiesterase activity"/>
    <property type="evidence" value="ECO:0007669"/>
    <property type="project" value="InterPro"/>
</dbReference>
<keyword evidence="1" id="KW-0812">Transmembrane</keyword>
<dbReference type="KEGG" id="ssau:H8M03_01855"/>
<dbReference type="RefSeq" id="WP_187480084.1">
    <property type="nucleotide sequence ID" value="NZ_CP060697.1"/>
</dbReference>
<dbReference type="SMART" id="SM01080">
    <property type="entry name" value="CHASE2"/>
    <property type="match status" value="1"/>
</dbReference>
<evidence type="ECO:0000259" key="2">
    <source>
        <dbReference type="PROSITE" id="PS50883"/>
    </source>
</evidence>
<dbReference type="Proteomes" id="UP000515861">
    <property type="component" value="Chromosome"/>
</dbReference>
<dbReference type="AlphaFoldDB" id="A0A7G9L3D0"/>
<feature type="domain" description="EAL" evidence="2">
    <location>
        <begin position="505"/>
        <end position="758"/>
    </location>
</feature>
<dbReference type="Pfam" id="PF05226">
    <property type="entry name" value="CHASE2"/>
    <property type="match status" value="1"/>
</dbReference>
<dbReference type="PANTHER" id="PTHR33121">
    <property type="entry name" value="CYCLIC DI-GMP PHOSPHODIESTERASE PDEF"/>
    <property type="match status" value="1"/>
</dbReference>
<dbReference type="SUPFAM" id="SSF141868">
    <property type="entry name" value="EAL domain-like"/>
    <property type="match status" value="1"/>
</dbReference>
<keyword evidence="1" id="KW-1133">Transmembrane helix</keyword>
<dbReference type="InterPro" id="IPR035919">
    <property type="entry name" value="EAL_sf"/>
</dbReference>
<evidence type="ECO:0000313" key="3">
    <source>
        <dbReference type="EMBL" id="QNM83129.1"/>
    </source>
</evidence>
<evidence type="ECO:0000313" key="4">
    <source>
        <dbReference type="Proteomes" id="UP000515861"/>
    </source>
</evidence>
<protein>
    <submittedName>
        <fullName evidence="3">EAL domain-containing protein</fullName>
    </submittedName>
</protein>
<evidence type="ECO:0000256" key="1">
    <source>
        <dbReference type="SAM" id="Phobius"/>
    </source>
</evidence>